<feature type="compositionally biased region" description="Polar residues" evidence="2">
    <location>
        <begin position="69"/>
        <end position="86"/>
    </location>
</feature>
<dbReference type="Gramene" id="KCW57314">
    <property type="protein sequence ID" value="KCW57314"/>
    <property type="gene ID" value="EUGRSUZ_H00111"/>
</dbReference>
<gene>
    <name evidence="3" type="ORF">EUGRSUZ_H00111</name>
</gene>
<feature type="compositionally biased region" description="Polar residues" evidence="2">
    <location>
        <begin position="409"/>
        <end position="422"/>
    </location>
</feature>
<proteinExistence type="predicted"/>
<feature type="compositionally biased region" description="Polar residues" evidence="2">
    <location>
        <begin position="151"/>
        <end position="160"/>
    </location>
</feature>
<dbReference type="EMBL" id="KK198760">
    <property type="protein sequence ID" value="KCW57314.1"/>
    <property type="molecule type" value="Genomic_DNA"/>
</dbReference>
<protein>
    <submittedName>
        <fullName evidence="3">Uncharacterized protein</fullName>
    </submittedName>
</protein>
<feature type="region of interest" description="Disordered" evidence="2">
    <location>
        <begin position="232"/>
        <end position="251"/>
    </location>
</feature>
<dbReference type="OrthoDB" id="2019993at2759"/>
<dbReference type="eggNOG" id="ENOG502RCM2">
    <property type="taxonomic scope" value="Eukaryota"/>
</dbReference>
<keyword evidence="1" id="KW-0175">Coiled coil</keyword>
<feature type="compositionally biased region" description="Polar residues" evidence="2">
    <location>
        <begin position="232"/>
        <end position="243"/>
    </location>
</feature>
<accession>A0A059AU67</accession>
<dbReference type="PANTHER" id="PTHR47490:SF2">
    <property type="entry name" value="PROTEIN BLISTER"/>
    <property type="match status" value="1"/>
</dbReference>
<dbReference type="FunCoup" id="A0A059AU67">
    <property type="interactions" value="2326"/>
</dbReference>
<feature type="coiled-coil region" evidence="1">
    <location>
        <begin position="696"/>
        <end position="744"/>
    </location>
</feature>
<dbReference type="AlphaFoldDB" id="A0A059AU67"/>
<reference evidence="3" key="1">
    <citation type="submission" date="2013-07" db="EMBL/GenBank/DDBJ databases">
        <title>The genome of Eucalyptus grandis.</title>
        <authorList>
            <person name="Schmutz J."/>
            <person name="Hayes R."/>
            <person name="Myburg A."/>
            <person name="Tuskan G."/>
            <person name="Grattapaglia D."/>
            <person name="Rokhsar D.S."/>
        </authorList>
    </citation>
    <scope>NUCLEOTIDE SEQUENCE</scope>
    <source>
        <tissue evidence="3">Leaf extractions</tissue>
    </source>
</reference>
<dbReference type="Gene3D" id="1.10.287.1490">
    <property type="match status" value="1"/>
</dbReference>
<feature type="coiled-coil region" evidence="1">
    <location>
        <begin position="545"/>
        <end position="611"/>
    </location>
</feature>
<evidence type="ECO:0000256" key="2">
    <source>
        <dbReference type="SAM" id="MobiDB-lite"/>
    </source>
</evidence>
<feature type="region of interest" description="Disordered" evidence="2">
    <location>
        <begin position="307"/>
        <end position="332"/>
    </location>
</feature>
<organism evidence="3">
    <name type="scientific">Eucalyptus grandis</name>
    <name type="common">Flooded gum</name>
    <dbReference type="NCBI Taxonomy" id="71139"/>
    <lineage>
        <taxon>Eukaryota</taxon>
        <taxon>Viridiplantae</taxon>
        <taxon>Streptophyta</taxon>
        <taxon>Embryophyta</taxon>
        <taxon>Tracheophyta</taxon>
        <taxon>Spermatophyta</taxon>
        <taxon>Magnoliopsida</taxon>
        <taxon>eudicotyledons</taxon>
        <taxon>Gunneridae</taxon>
        <taxon>Pentapetalae</taxon>
        <taxon>rosids</taxon>
        <taxon>malvids</taxon>
        <taxon>Myrtales</taxon>
        <taxon>Myrtaceae</taxon>
        <taxon>Myrtoideae</taxon>
        <taxon>Eucalypteae</taxon>
        <taxon>Eucalyptus</taxon>
    </lineage>
</organism>
<feature type="compositionally biased region" description="Basic and acidic residues" evidence="2">
    <location>
        <begin position="11"/>
        <end position="36"/>
    </location>
</feature>
<feature type="region of interest" description="Disordered" evidence="2">
    <location>
        <begin position="1"/>
        <end position="108"/>
    </location>
</feature>
<feature type="compositionally biased region" description="Low complexity" evidence="2">
    <location>
        <begin position="318"/>
        <end position="332"/>
    </location>
</feature>
<dbReference type="InParanoid" id="A0A059AU67"/>
<name>A0A059AU67_EUCGR</name>
<evidence type="ECO:0000313" key="3">
    <source>
        <dbReference type="EMBL" id="KCW57314.1"/>
    </source>
</evidence>
<dbReference type="PANTHER" id="PTHR47490">
    <property type="entry name" value="PROTEIN BLISTER"/>
    <property type="match status" value="1"/>
</dbReference>
<feature type="compositionally biased region" description="Polar residues" evidence="2">
    <location>
        <begin position="1"/>
        <end position="10"/>
    </location>
</feature>
<dbReference type="GO" id="GO:0006355">
    <property type="term" value="P:regulation of DNA-templated transcription"/>
    <property type="evidence" value="ECO:0000318"/>
    <property type="project" value="GO_Central"/>
</dbReference>
<dbReference type="GO" id="GO:0040008">
    <property type="term" value="P:regulation of growth"/>
    <property type="evidence" value="ECO:0007669"/>
    <property type="project" value="InterPro"/>
</dbReference>
<feature type="compositionally biased region" description="Basic and acidic residues" evidence="2">
    <location>
        <begin position="50"/>
        <end position="68"/>
    </location>
</feature>
<sequence>MASAQVLPSSRKQEHLEAGKRRLEEFRKKKAADRAKKAASNQINASDGGPNEKKSPDADVVRLADSDAVRSSNMPGGVDNQPSAAENNDDVKPYQFSQRSRENSVGDVHSLPEFSVGVNDAFSKHPAQAIGERQEHEGYGGLASNGPIGHSYSQENNHTKSGYQIYSTTSGFTSDKSDALSTQASQEIGRISSWSSFHGKEESLMKDNSGSSNDFLFANPSSSFVANISPQNSGSFVSPNKPGNANILPGEHTSSIYNEDFVQPATNAIWSSAGSGKRMFDMTRFNGSKVSDIQERKLGSVFNELPSTQSATSQLSGDSSSDFRSDLNSSSNSIARKPRLSFLDSLNVTRSSPSLPSKSVEPEEPVMRNSLNFSSIDAGNSNPFRHINNGDVGAFSISRASPGPDVSMHSISPSPFAFNSESRAGEQSIESKPEFYTSKQNDDFAALEQHIEDLTQEKFSLQRALEASRALAESLATDNSSLTDSYNQQRSVVNQLKADMEKLEEEINARLVELEAIRIEYTNAQLECSAADERAKVLASEVIGLEEKALRLRSSELKLERQLEKLQAEISTYKKKVSSLEKDRQDLQSTVSALQEEKKLLQSKLRKASAGRASGDLSKSIASGKDISTSTDDLDVVSESSIERPVEHMEHDRSLSGYDASSSLLPSEDVQLNIEASSVYIPADQMRMIVNINTVISELALEKEELLKALASETSENTKLKALNEELSRKLEIQTQRLELLTAQSMVHDHLPATKLPDSRNVQENIAYADEGDEVVERVLGWIMKLFPGGPSRRRTSKLL</sequence>
<feature type="compositionally biased region" description="Polar residues" evidence="2">
    <location>
        <begin position="307"/>
        <end position="317"/>
    </location>
</feature>
<dbReference type="GO" id="GO:0005634">
    <property type="term" value="C:nucleus"/>
    <property type="evidence" value="ECO:0000318"/>
    <property type="project" value="GO_Central"/>
</dbReference>
<dbReference type="OMA" id="NNQPHNS"/>
<dbReference type="InterPro" id="IPR044194">
    <property type="entry name" value="BLISTER"/>
</dbReference>
<feature type="region of interest" description="Disordered" evidence="2">
    <location>
        <begin position="125"/>
        <end position="160"/>
    </location>
</feature>
<dbReference type="KEGG" id="egr:104456067"/>
<dbReference type="STRING" id="71139.A0A059AU67"/>
<feature type="region of interest" description="Disordered" evidence="2">
    <location>
        <begin position="402"/>
        <end position="430"/>
    </location>
</feature>
<evidence type="ECO:0000256" key="1">
    <source>
        <dbReference type="SAM" id="Coils"/>
    </source>
</evidence>
<feature type="coiled-coil region" evidence="1">
    <location>
        <begin position="437"/>
        <end position="520"/>
    </location>
</feature>